<gene>
    <name evidence="12" type="ORF">SK128_003805</name>
</gene>
<dbReference type="GO" id="GO:0005886">
    <property type="term" value="C:plasma membrane"/>
    <property type="evidence" value="ECO:0007669"/>
    <property type="project" value="UniProtKB-SubCell"/>
</dbReference>
<keyword evidence="6 9" id="KW-0472">Membrane</keyword>
<evidence type="ECO:0000256" key="2">
    <source>
        <dbReference type="ARBA" id="ARBA00008685"/>
    </source>
</evidence>
<dbReference type="EMBL" id="JAXCGZ010009732">
    <property type="protein sequence ID" value="KAK7076305.1"/>
    <property type="molecule type" value="Genomic_DNA"/>
</dbReference>
<evidence type="ECO:0000256" key="6">
    <source>
        <dbReference type="ARBA" id="ARBA00023136"/>
    </source>
</evidence>
<dbReference type="PANTHER" id="PTHR42643">
    <property type="entry name" value="IONOTROPIC RECEPTOR 20A-RELATED"/>
    <property type="match status" value="1"/>
</dbReference>
<feature type="transmembrane region" description="Helical" evidence="9">
    <location>
        <begin position="362"/>
        <end position="381"/>
    </location>
</feature>
<evidence type="ECO:0000313" key="13">
    <source>
        <dbReference type="Proteomes" id="UP001381693"/>
    </source>
</evidence>
<dbReference type="Gene3D" id="1.10.287.70">
    <property type="match status" value="1"/>
</dbReference>
<evidence type="ECO:0000256" key="8">
    <source>
        <dbReference type="ARBA" id="ARBA00023180"/>
    </source>
</evidence>
<keyword evidence="8" id="KW-0325">Glycoprotein</keyword>
<accession>A0AAN8X1N1</accession>
<evidence type="ECO:0000256" key="7">
    <source>
        <dbReference type="ARBA" id="ARBA00023170"/>
    </source>
</evidence>
<feature type="domain" description="Ionotropic glutamate receptor C-terminal" evidence="11">
    <location>
        <begin position="363"/>
        <end position="629"/>
    </location>
</feature>
<dbReference type="Proteomes" id="UP001381693">
    <property type="component" value="Unassembled WGS sequence"/>
</dbReference>
<dbReference type="InterPro" id="IPR052192">
    <property type="entry name" value="Insect_Ionotropic_Sensory_Rcpt"/>
</dbReference>
<dbReference type="SUPFAM" id="SSF53850">
    <property type="entry name" value="Periplasmic binding protein-like II"/>
    <property type="match status" value="1"/>
</dbReference>
<dbReference type="AlphaFoldDB" id="A0AAN8X1N1"/>
<evidence type="ECO:0000256" key="3">
    <source>
        <dbReference type="ARBA" id="ARBA00022475"/>
    </source>
</evidence>
<feature type="transmembrane region" description="Helical" evidence="9">
    <location>
        <begin position="425"/>
        <end position="450"/>
    </location>
</feature>
<reference evidence="12 13" key="1">
    <citation type="submission" date="2023-11" db="EMBL/GenBank/DDBJ databases">
        <title>Halocaridina rubra genome assembly.</title>
        <authorList>
            <person name="Smith C."/>
        </authorList>
    </citation>
    <scope>NUCLEOTIDE SEQUENCE [LARGE SCALE GENOMIC DNA]</scope>
    <source>
        <strain evidence="12">EP-1</strain>
        <tissue evidence="12">Whole</tissue>
    </source>
</reference>
<feature type="chain" id="PRO_5043021347" description="Ionotropic glutamate receptor C-terminal domain-containing protein" evidence="10">
    <location>
        <begin position="27"/>
        <end position="656"/>
    </location>
</feature>
<feature type="transmembrane region" description="Helical" evidence="9">
    <location>
        <begin position="621"/>
        <end position="639"/>
    </location>
</feature>
<dbReference type="Pfam" id="PF00060">
    <property type="entry name" value="Lig_chan"/>
    <property type="match status" value="1"/>
</dbReference>
<evidence type="ECO:0000259" key="11">
    <source>
        <dbReference type="Pfam" id="PF00060"/>
    </source>
</evidence>
<keyword evidence="3" id="KW-1003">Cell membrane</keyword>
<dbReference type="Gene3D" id="3.40.190.10">
    <property type="entry name" value="Periplasmic binding protein-like II"/>
    <property type="match status" value="1"/>
</dbReference>
<dbReference type="GO" id="GO:0015276">
    <property type="term" value="F:ligand-gated monoatomic ion channel activity"/>
    <property type="evidence" value="ECO:0007669"/>
    <property type="project" value="InterPro"/>
</dbReference>
<name>A0AAN8X1N1_HALRR</name>
<sequence>MKLGNIVSTWLFIAALAILLSQLSHAMVQSKAWEEKLGSALRDLIAQKSENCNLYLVSADNSSPIFDASVRWAEDNVRAVNVVNLAKGRPYIDSESMVAILHQILKYSWCWVVVLDLSTDRDLVLRFMDTSRLFYFPNIPIIMIGPERNVEECFLGHKTLRNSIQSLYLSYPDGIYEAQSSIQGSEGELKVYARCLFCNAGNAGVLLLHAWKSTDRLTKRIETLDESRNFNGHLMRVVCLKRIPYINYDENWNGPPGTIGPLDSLEFRITDMAAQVFNFTYTASEPWDGEWGLPNEYGNFSGIVGTLQYEKADFSYLLTALPVRWLAMESGLVYIPDPFIIISPKPGPMPKSLSIVSPFKELVWVLVLLSYIAYSLSLWLVEKGRRAITGHREKGITYSFFYTLTVLVEDPPVALPSYFSGQVLIGFWLLVSFIITSAYRCSLISFLTVIETYPAIDSMEDLWTRKGWTWGSIYLPHSGASYLYLAENPNPVIRKISKEIEILPSENHLPRILRGRYSFITRYSWALSAMLQAEMYGLPIHISKAQYPVSSGYSWGFRKGFPMKEPIDKLQLLIRENALADVWLKAVTKYIADKVGRNSTVRETEGESTDHQVLSMEHLQGVFYLVFLGAFLAFLSFAVECTLFHCCSGYFASAST</sequence>
<comment type="caution">
    <text evidence="12">The sequence shown here is derived from an EMBL/GenBank/DDBJ whole genome shotgun (WGS) entry which is preliminary data.</text>
</comment>
<evidence type="ECO:0000256" key="1">
    <source>
        <dbReference type="ARBA" id="ARBA00004651"/>
    </source>
</evidence>
<keyword evidence="10" id="KW-0732">Signal</keyword>
<evidence type="ECO:0000313" key="12">
    <source>
        <dbReference type="EMBL" id="KAK7076305.1"/>
    </source>
</evidence>
<evidence type="ECO:0000256" key="9">
    <source>
        <dbReference type="SAM" id="Phobius"/>
    </source>
</evidence>
<keyword evidence="13" id="KW-1185">Reference proteome</keyword>
<feature type="signal peptide" evidence="10">
    <location>
        <begin position="1"/>
        <end position="26"/>
    </location>
</feature>
<keyword evidence="7" id="KW-0675">Receptor</keyword>
<dbReference type="InterPro" id="IPR001320">
    <property type="entry name" value="Iontro_rcpt_C"/>
</dbReference>
<proteinExistence type="inferred from homology"/>
<comment type="similarity">
    <text evidence="2">Belongs to the glutamate-gated ion channel (TC 1.A.10.1) family.</text>
</comment>
<evidence type="ECO:0000256" key="10">
    <source>
        <dbReference type="SAM" id="SignalP"/>
    </source>
</evidence>
<feature type="transmembrane region" description="Helical" evidence="9">
    <location>
        <begin position="401"/>
        <end position="419"/>
    </location>
</feature>
<dbReference type="GO" id="GO:0050906">
    <property type="term" value="P:detection of stimulus involved in sensory perception"/>
    <property type="evidence" value="ECO:0007669"/>
    <property type="project" value="UniProtKB-ARBA"/>
</dbReference>
<keyword evidence="5 9" id="KW-1133">Transmembrane helix</keyword>
<comment type="subcellular location">
    <subcellularLocation>
        <location evidence="1">Cell membrane</location>
        <topology evidence="1">Multi-pass membrane protein</topology>
    </subcellularLocation>
</comment>
<organism evidence="12 13">
    <name type="scientific">Halocaridina rubra</name>
    <name type="common">Hawaiian red shrimp</name>
    <dbReference type="NCBI Taxonomy" id="373956"/>
    <lineage>
        <taxon>Eukaryota</taxon>
        <taxon>Metazoa</taxon>
        <taxon>Ecdysozoa</taxon>
        <taxon>Arthropoda</taxon>
        <taxon>Crustacea</taxon>
        <taxon>Multicrustacea</taxon>
        <taxon>Malacostraca</taxon>
        <taxon>Eumalacostraca</taxon>
        <taxon>Eucarida</taxon>
        <taxon>Decapoda</taxon>
        <taxon>Pleocyemata</taxon>
        <taxon>Caridea</taxon>
        <taxon>Atyoidea</taxon>
        <taxon>Atyidae</taxon>
        <taxon>Halocaridina</taxon>
    </lineage>
</organism>
<protein>
    <recommendedName>
        <fullName evidence="11">Ionotropic glutamate receptor C-terminal domain-containing protein</fullName>
    </recommendedName>
</protein>
<evidence type="ECO:0000256" key="4">
    <source>
        <dbReference type="ARBA" id="ARBA00022692"/>
    </source>
</evidence>
<dbReference type="PANTHER" id="PTHR42643:SF24">
    <property type="entry name" value="IONOTROPIC RECEPTOR 60A"/>
    <property type="match status" value="1"/>
</dbReference>
<keyword evidence="4 9" id="KW-0812">Transmembrane</keyword>
<evidence type="ECO:0000256" key="5">
    <source>
        <dbReference type="ARBA" id="ARBA00022989"/>
    </source>
</evidence>